<proteinExistence type="predicted"/>
<evidence type="ECO:0000313" key="9">
    <source>
        <dbReference type="Proteomes" id="UP000287168"/>
    </source>
</evidence>
<dbReference type="InterPro" id="IPR036388">
    <property type="entry name" value="WH-like_DNA-bd_sf"/>
</dbReference>
<comment type="caution">
    <text evidence="8">The sequence shown here is derived from an EMBL/GenBank/DDBJ whole genome shotgun (WGS) entry which is preliminary data.</text>
</comment>
<dbReference type="InterPro" id="IPR001867">
    <property type="entry name" value="OmpR/PhoB-type_DNA-bd"/>
</dbReference>
<dbReference type="GO" id="GO:0006355">
    <property type="term" value="P:regulation of DNA-templated transcription"/>
    <property type="evidence" value="ECO:0007669"/>
    <property type="project" value="InterPro"/>
</dbReference>
<accession>A0A444ME46</accession>
<evidence type="ECO:0000256" key="5">
    <source>
        <dbReference type="ARBA" id="ARBA00023163"/>
    </source>
</evidence>
<reference evidence="8 9" key="1">
    <citation type="journal article" date="2015" name="Int. J. Syst. Evol. Microbiol.">
        <title>Gemmobacter intermedius sp. nov., isolated from a white stork (Ciconia ciconia).</title>
        <authorList>
            <person name="Kampfer P."/>
            <person name="Jerzak L."/>
            <person name="Wilharm G."/>
            <person name="Golke J."/>
            <person name="Busse H.J."/>
            <person name="Glaeser S.P."/>
        </authorList>
    </citation>
    <scope>NUCLEOTIDE SEQUENCE [LARGE SCALE GENOMIC DNA]</scope>
    <source>
        <strain evidence="8 9">119/4</strain>
    </source>
</reference>
<dbReference type="SMART" id="SM00862">
    <property type="entry name" value="Trans_reg_C"/>
    <property type="match status" value="1"/>
</dbReference>
<keyword evidence="2" id="KW-0902">Two-component regulatory system</keyword>
<dbReference type="CDD" id="cd00383">
    <property type="entry name" value="trans_reg_C"/>
    <property type="match status" value="1"/>
</dbReference>
<dbReference type="GO" id="GO:0000156">
    <property type="term" value="F:phosphorelay response regulator activity"/>
    <property type="evidence" value="ECO:0007669"/>
    <property type="project" value="TreeGrafter"/>
</dbReference>
<dbReference type="GO" id="GO:0032993">
    <property type="term" value="C:protein-DNA complex"/>
    <property type="evidence" value="ECO:0007669"/>
    <property type="project" value="TreeGrafter"/>
</dbReference>
<dbReference type="Proteomes" id="UP000287168">
    <property type="component" value="Unassembled WGS sequence"/>
</dbReference>
<feature type="DNA-binding region" description="OmpR/PhoB-type" evidence="6">
    <location>
        <begin position="124"/>
        <end position="225"/>
    </location>
</feature>
<dbReference type="InterPro" id="IPR011006">
    <property type="entry name" value="CheY-like_superfamily"/>
</dbReference>
<dbReference type="SUPFAM" id="SSF52172">
    <property type="entry name" value="CheY-like"/>
    <property type="match status" value="1"/>
</dbReference>
<feature type="domain" description="OmpR/PhoB-type" evidence="7">
    <location>
        <begin position="124"/>
        <end position="225"/>
    </location>
</feature>
<sequence length="238" mass="25299">MRVLSLNPAALPLTTAPCPAGLLIEAISEKALFAGAAALRENRLLPVLLVSRPAAGEEEALKATLLRLRGAGFQGPVLVIGAAADQTAVLLNAGADDVLLWPASGADLMARLNAVLRRIHGLSSAEVRIGAMTFHLDGRHPEVGGQPVRISRREYEILQFLVLNAGRVVSKAAIYVALYSLSADPPFEKIIDVYICRLRTKFARDLPAGEVLIETVAGRGYRVPAPQTGLQDVTLAEA</sequence>
<keyword evidence="4 6" id="KW-0238">DNA-binding</keyword>
<dbReference type="AlphaFoldDB" id="A0A444ME46"/>
<keyword evidence="5" id="KW-0804">Transcription</keyword>
<dbReference type="PANTHER" id="PTHR48111:SF1">
    <property type="entry name" value="TWO-COMPONENT RESPONSE REGULATOR ORR33"/>
    <property type="match status" value="1"/>
</dbReference>
<protein>
    <submittedName>
        <fullName evidence="8">Response regulator transcription factor</fullName>
    </submittedName>
</protein>
<dbReference type="PROSITE" id="PS51755">
    <property type="entry name" value="OMPR_PHOB"/>
    <property type="match status" value="1"/>
</dbReference>
<evidence type="ECO:0000256" key="1">
    <source>
        <dbReference type="ARBA" id="ARBA00022553"/>
    </source>
</evidence>
<dbReference type="InterPro" id="IPR039420">
    <property type="entry name" value="WalR-like"/>
</dbReference>
<evidence type="ECO:0000256" key="3">
    <source>
        <dbReference type="ARBA" id="ARBA00023015"/>
    </source>
</evidence>
<dbReference type="Gene3D" id="6.10.250.690">
    <property type="match status" value="1"/>
</dbReference>
<keyword evidence="1" id="KW-0597">Phosphoprotein</keyword>
<evidence type="ECO:0000313" key="8">
    <source>
        <dbReference type="EMBL" id="RWY43070.1"/>
    </source>
</evidence>
<dbReference type="EMBL" id="SBLC01000006">
    <property type="protein sequence ID" value="RWY43070.1"/>
    <property type="molecule type" value="Genomic_DNA"/>
</dbReference>
<dbReference type="PANTHER" id="PTHR48111">
    <property type="entry name" value="REGULATOR OF RPOS"/>
    <property type="match status" value="1"/>
</dbReference>
<dbReference type="OrthoDB" id="7819228at2"/>
<dbReference type="RefSeq" id="WP_128487333.1">
    <property type="nucleotide sequence ID" value="NZ_JBHLXB010000088.1"/>
</dbReference>
<dbReference type="InterPro" id="IPR016032">
    <property type="entry name" value="Sig_transdc_resp-reg_C-effctor"/>
</dbReference>
<evidence type="ECO:0000256" key="6">
    <source>
        <dbReference type="PROSITE-ProRule" id="PRU01091"/>
    </source>
</evidence>
<name>A0A444ME46_9RHOB</name>
<evidence type="ECO:0000256" key="4">
    <source>
        <dbReference type="ARBA" id="ARBA00023125"/>
    </source>
</evidence>
<gene>
    <name evidence="8" type="ORF">EP867_06210</name>
</gene>
<keyword evidence="3" id="KW-0805">Transcription regulation</keyword>
<evidence type="ECO:0000259" key="7">
    <source>
        <dbReference type="PROSITE" id="PS51755"/>
    </source>
</evidence>
<dbReference type="GO" id="GO:0005829">
    <property type="term" value="C:cytosol"/>
    <property type="evidence" value="ECO:0007669"/>
    <property type="project" value="TreeGrafter"/>
</dbReference>
<keyword evidence="9" id="KW-1185">Reference proteome</keyword>
<dbReference type="Pfam" id="PF00486">
    <property type="entry name" value="Trans_reg_C"/>
    <property type="match status" value="1"/>
</dbReference>
<dbReference type="Gene3D" id="1.10.10.10">
    <property type="entry name" value="Winged helix-like DNA-binding domain superfamily/Winged helix DNA-binding domain"/>
    <property type="match status" value="1"/>
</dbReference>
<organism evidence="8 9">
    <name type="scientific">Falsigemmobacter intermedius</name>
    <dbReference type="NCBI Taxonomy" id="1553448"/>
    <lineage>
        <taxon>Bacteria</taxon>
        <taxon>Pseudomonadati</taxon>
        <taxon>Pseudomonadota</taxon>
        <taxon>Alphaproteobacteria</taxon>
        <taxon>Rhodobacterales</taxon>
        <taxon>Paracoccaceae</taxon>
        <taxon>Falsigemmobacter</taxon>
    </lineage>
</organism>
<dbReference type="SUPFAM" id="SSF46894">
    <property type="entry name" value="C-terminal effector domain of the bipartite response regulators"/>
    <property type="match status" value="1"/>
</dbReference>
<evidence type="ECO:0000256" key="2">
    <source>
        <dbReference type="ARBA" id="ARBA00023012"/>
    </source>
</evidence>
<dbReference type="GO" id="GO:0000976">
    <property type="term" value="F:transcription cis-regulatory region binding"/>
    <property type="evidence" value="ECO:0007669"/>
    <property type="project" value="TreeGrafter"/>
</dbReference>